<organism evidence="1 2">
    <name type="scientific">Lepidopterella palustris CBS 459.81</name>
    <dbReference type="NCBI Taxonomy" id="1314670"/>
    <lineage>
        <taxon>Eukaryota</taxon>
        <taxon>Fungi</taxon>
        <taxon>Dikarya</taxon>
        <taxon>Ascomycota</taxon>
        <taxon>Pezizomycotina</taxon>
        <taxon>Dothideomycetes</taxon>
        <taxon>Pleosporomycetidae</taxon>
        <taxon>Mytilinidiales</taxon>
        <taxon>Argynnaceae</taxon>
        <taxon>Lepidopterella</taxon>
    </lineage>
</organism>
<dbReference type="AlphaFoldDB" id="A0A8E2E3R8"/>
<sequence length="114" mass="12858">MRALYSKVSLRLNQPQCNFYADIISDISKRTAFPGGIAAYCRTLEHGRSRFHDIIIAAIVRSLSPFIRIRVTEHARCASTCCCAVSPWHRRRRLTSPLLLSLSSAQPSNTRLGR</sequence>
<keyword evidence="2" id="KW-1185">Reference proteome</keyword>
<protein>
    <submittedName>
        <fullName evidence="1">Uncharacterized protein</fullName>
    </submittedName>
</protein>
<accession>A0A8E2E3R8</accession>
<gene>
    <name evidence="1" type="ORF">K432DRAFT_385131</name>
</gene>
<name>A0A8E2E3R8_9PEZI</name>
<dbReference type="Proteomes" id="UP000250266">
    <property type="component" value="Unassembled WGS sequence"/>
</dbReference>
<evidence type="ECO:0000313" key="2">
    <source>
        <dbReference type="Proteomes" id="UP000250266"/>
    </source>
</evidence>
<dbReference type="EMBL" id="KV745174">
    <property type="protein sequence ID" value="OCK76851.1"/>
    <property type="molecule type" value="Genomic_DNA"/>
</dbReference>
<reference evidence="1 2" key="1">
    <citation type="journal article" date="2016" name="Nat. Commun.">
        <title>Ectomycorrhizal ecology is imprinted in the genome of the dominant symbiotic fungus Cenococcum geophilum.</title>
        <authorList>
            <consortium name="DOE Joint Genome Institute"/>
            <person name="Peter M."/>
            <person name="Kohler A."/>
            <person name="Ohm R.A."/>
            <person name="Kuo A."/>
            <person name="Krutzmann J."/>
            <person name="Morin E."/>
            <person name="Arend M."/>
            <person name="Barry K.W."/>
            <person name="Binder M."/>
            <person name="Choi C."/>
            <person name="Clum A."/>
            <person name="Copeland A."/>
            <person name="Grisel N."/>
            <person name="Haridas S."/>
            <person name="Kipfer T."/>
            <person name="LaButti K."/>
            <person name="Lindquist E."/>
            <person name="Lipzen A."/>
            <person name="Maire R."/>
            <person name="Meier B."/>
            <person name="Mihaltcheva S."/>
            <person name="Molinier V."/>
            <person name="Murat C."/>
            <person name="Poggeler S."/>
            <person name="Quandt C.A."/>
            <person name="Sperisen C."/>
            <person name="Tritt A."/>
            <person name="Tisserant E."/>
            <person name="Crous P.W."/>
            <person name="Henrissat B."/>
            <person name="Nehls U."/>
            <person name="Egli S."/>
            <person name="Spatafora J.W."/>
            <person name="Grigoriev I.V."/>
            <person name="Martin F.M."/>
        </authorList>
    </citation>
    <scope>NUCLEOTIDE SEQUENCE [LARGE SCALE GENOMIC DNA]</scope>
    <source>
        <strain evidence="1 2">CBS 459.81</strain>
    </source>
</reference>
<evidence type="ECO:0000313" key="1">
    <source>
        <dbReference type="EMBL" id="OCK76851.1"/>
    </source>
</evidence>
<proteinExistence type="predicted"/>